<feature type="transmembrane region" description="Helical" evidence="1">
    <location>
        <begin position="33"/>
        <end position="56"/>
    </location>
</feature>
<sequence>MEKLDSKRIEALGDLAFSEHHEHLETDDSQFPYMLLVIMGVSVVAIGVMLVLFFGLGNEVVTQTLGTHFQKR</sequence>
<keyword evidence="1" id="KW-0812">Transmembrane</keyword>
<dbReference type="RefSeq" id="WP_341469660.1">
    <property type="nucleotide sequence ID" value="NZ_CP128399.1"/>
</dbReference>
<protein>
    <submittedName>
        <fullName evidence="2">Uncharacterized protein</fullName>
    </submittedName>
</protein>
<proteinExistence type="predicted"/>
<evidence type="ECO:0000313" key="3">
    <source>
        <dbReference type="EMBL" id="WJW67769.1"/>
    </source>
</evidence>
<reference evidence="2 4" key="1">
    <citation type="submission" date="2020-06" db="EMBL/GenBank/DDBJ databases">
        <title>Anoxygenic phototrophic Chloroflexota member uses a Type I reaction center.</title>
        <authorList>
            <person name="Tsuji J.M."/>
            <person name="Shaw N.A."/>
            <person name="Nagashima S."/>
            <person name="Venkiteswaran J."/>
            <person name="Schiff S.L."/>
            <person name="Hanada S."/>
            <person name="Tank M."/>
            <person name="Neufeld J.D."/>
        </authorList>
    </citation>
    <scope>NUCLEOTIDE SEQUENCE [LARGE SCALE GENOMIC DNA]</scope>
    <source>
        <strain evidence="2">L227-S17</strain>
    </source>
</reference>
<dbReference type="Proteomes" id="UP001431572">
    <property type="component" value="Chromosome 1"/>
</dbReference>
<name>A0A8T7LV55_9CHLR</name>
<keyword evidence="1" id="KW-1133">Transmembrane helix</keyword>
<evidence type="ECO:0000313" key="5">
    <source>
        <dbReference type="Proteomes" id="UP001431572"/>
    </source>
</evidence>
<organism evidence="2 4">
    <name type="scientific">Candidatus Chlorohelix allophototropha</name>
    <dbReference type="NCBI Taxonomy" id="3003348"/>
    <lineage>
        <taxon>Bacteria</taxon>
        <taxon>Bacillati</taxon>
        <taxon>Chloroflexota</taxon>
        <taxon>Chloroflexia</taxon>
        <taxon>Candidatus Chloroheliales</taxon>
        <taxon>Candidatus Chloroheliaceae</taxon>
        <taxon>Candidatus Chlorohelix</taxon>
    </lineage>
</organism>
<dbReference type="EMBL" id="JACATZ010000001">
    <property type="protein sequence ID" value="NWJ45908.1"/>
    <property type="molecule type" value="Genomic_DNA"/>
</dbReference>
<evidence type="ECO:0000313" key="2">
    <source>
        <dbReference type="EMBL" id="NWJ45908.1"/>
    </source>
</evidence>
<reference evidence="3" key="2">
    <citation type="journal article" date="2024" name="Nature">
        <title>Anoxygenic phototroph of the Chloroflexota uses a type I reaction centre.</title>
        <authorList>
            <person name="Tsuji J.M."/>
            <person name="Shaw N.A."/>
            <person name="Nagashima S."/>
            <person name="Venkiteswaran J.J."/>
            <person name="Schiff S.L."/>
            <person name="Watanabe T."/>
            <person name="Fukui M."/>
            <person name="Hanada S."/>
            <person name="Tank M."/>
            <person name="Neufeld J.D."/>
        </authorList>
    </citation>
    <scope>NUCLEOTIDE SEQUENCE</scope>
    <source>
        <strain evidence="3">L227-S17</strain>
    </source>
</reference>
<dbReference type="Proteomes" id="UP000521676">
    <property type="component" value="Unassembled WGS sequence"/>
</dbReference>
<evidence type="ECO:0000256" key="1">
    <source>
        <dbReference type="SAM" id="Phobius"/>
    </source>
</evidence>
<keyword evidence="5" id="KW-1185">Reference proteome</keyword>
<evidence type="ECO:0000313" key="4">
    <source>
        <dbReference type="Proteomes" id="UP000521676"/>
    </source>
</evidence>
<gene>
    <name evidence="2" type="ORF">HXX08_08520</name>
    <name evidence="3" type="ORF">OZ401_001048</name>
</gene>
<dbReference type="EMBL" id="CP128399">
    <property type="protein sequence ID" value="WJW67769.1"/>
    <property type="molecule type" value="Genomic_DNA"/>
</dbReference>
<keyword evidence="1" id="KW-0472">Membrane</keyword>
<accession>A0A8T7LV55</accession>
<dbReference type="AlphaFoldDB" id="A0A8T7LV55"/>